<dbReference type="GO" id="GO:0032979">
    <property type="term" value="P:protein insertion into mitochondrial inner membrane from matrix"/>
    <property type="evidence" value="ECO:0007669"/>
    <property type="project" value="TreeGrafter"/>
</dbReference>
<evidence type="ECO:0000256" key="5">
    <source>
        <dbReference type="ARBA" id="ARBA00023136"/>
    </source>
</evidence>
<evidence type="ECO:0000313" key="8">
    <source>
        <dbReference type="Proteomes" id="UP000054007"/>
    </source>
</evidence>
<keyword evidence="5 6" id="KW-0472">Membrane</keyword>
<feature type="transmembrane region" description="Helical" evidence="6">
    <location>
        <begin position="272"/>
        <end position="290"/>
    </location>
</feature>
<dbReference type="InterPro" id="IPR001708">
    <property type="entry name" value="YidC/ALB3/OXA1/COX18"/>
</dbReference>
<reference evidence="7 8" key="1">
    <citation type="journal article" date="2015" name="Fungal Genet. Biol.">
        <title>Evolution of novel wood decay mechanisms in Agaricales revealed by the genome sequences of Fistulina hepatica and Cylindrobasidium torrendii.</title>
        <authorList>
            <person name="Floudas D."/>
            <person name="Held B.W."/>
            <person name="Riley R."/>
            <person name="Nagy L.G."/>
            <person name="Koehler G."/>
            <person name="Ransdell A.S."/>
            <person name="Younus H."/>
            <person name="Chow J."/>
            <person name="Chiniquy J."/>
            <person name="Lipzen A."/>
            <person name="Tritt A."/>
            <person name="Sun H."/>
            <person name="Haridas S."/>
            <person name="LaButti K."/>
            <person name="Ohm R.A."/>
            <person name="Kues U."/>
            <person name="Blanchette R.A."/>
            <person name="Grigoriev I.V."/>
            <person name="Minto R.E."/>
            <person name="Hibbett D.S."/>
        </authorList>
    </citation>
    <scope>NUCLEOTIDE SEQUENCE [LARGE SCALE GENOMIC DNA]</scope>
    <source>
        <strain evidence="7 8">FP15055 ss-10</strain>
    </source>
</reference>
<dbReference type="PANTHER" id="PTHR12428">
    <property type="entry name" value="OXA1"/>
    <property type="match status" value="1"/>
</dbReference>
<evidence type="ECO:0000256" key="2">
    <source>
        <dbReference type="ARBA" id="ARBA00009877"/>
    </source>
</evidence>
<evidence type="ECO:0000256" key="6">
    <source>
        <dbReference type="SAM" id="Phobius"/>
    </source>
</evidence>
<organism evidence="7 8">
    <name type="scientific">Cylindrobasidium torrendii FP15055 ss-10</name>
    <dbReference type="NCBI Taxonomy" id="1314674"/>
    <lineage>
        <taxon>Eukaryota</taxon>
        <taxon>Fungi</taxon>
        <taxon>Dikarya</taxon>
        <taxon>Basidiomycota</taxon>
        <taxon>Agaricomycotina</taxon>
        <taxon>Agaricomycetes</taxon>
        <taxon>Agaricomycetidae</taxon>
        <taxon>Agaricales</taxon>
        <taxon>Marasmiineae</taxon>
        <taxon>Physalacriaceae</taxon>
        <taxon>Cylindrobasidium</taxon>
    </lineage>
</organism>
<protein>
    <submittedName>
        <fullName evidence="7">Uncharacterized protein</fullName>
    </submittedName>
</protein>
<accession>A0A0D7B091</accession>
<dbReference type="GO" id="GO:0005743">
    <property type="term" value="C:mitochondrial inner membrane"/>
    <property type="evidence" value="ECO:0007669"/>
    <property type="project" value="TreeGrafter"/>
</dbReference>
<gene>
    <name evidence="7" type="ORF">CYLTODRAFT_446353</name>
</gene>
<dbReference type="GO" id="GO:0032977">
    <property type="term" value="F:membrane insertase activity"/>
    <property type="evidence" value="ECO:0007669"/>
    <property type="project" value="InterPro"/>
</dbReference>
<evidence type="ECO:0000256" key="1">
    <source>
        <dbReference type="ARBA" id="ARBA00004141"/>
    </source>
</evidence>
<feature type="transmembrane region" description="Helical" evidence="6">
    <location>
        <begin position="228"/>
        <end position="252"/>
    </location>
</feature>
<dbReference type="OrthoDB" id="2148490at2759"/>
<dbReference type="AlphaFoldDB" id="A0A0D7B091"/>
<evidence type="ECO:0000256" key="4">
    <source>
        <dbReference type="ARBA" id="ARBA00022989"/>
    </source>
</evidence>
<keyword evidence="4 6" id="KW-1133">Transmembrane helix</keyword>
<comment type="similarity">
    <text evidence="2">Belongs to the OXA1/ALB3/YidC family.</text>
</comment>
<feature type="transmembrane region" description="Helical" evidence="6">
    <location>
        <begin position="113"/>
        <end position="137"/>
    </location>
</feature>
<dbReference type="EMBL" id="KN880667">
    <property type="protein sequence ID" value="KIY63882.1"/>
    <property type="molecule type" value="Genomic_DNA"/>
</dbReference>
<comment type="subcellular location">
    <subcellularLocation>
        <location evidence="1">Membrane</location>
        <topology evidence="1">Multi-pass membrane protein</topology>
    </subcellularLocation>
</comment>
<keyword evidence="8" id="KW-1185">Reference proteome</keyword>
<evidence type="ECO:0000313" key="7">
    <source>
        <dbReference type="EMBL" id="KIY63882.1"/>
    </source>
</evidence>
<keyword evidence="3 6" id="KW-0812">Transmembrane</keyword>
<evidence type="ECO:0000256" key="3">
    <source>
        <dbReference type="ARBA" id="ARBA00022692"/>
    </source>
</evidence>
<proteinExistence type="inferred from homology"/>
<name>A0A0D7B091_9AGAR</name>
<feature type="transmembrane region" description="Helical" evidence="6">
    <location>
        <begin position="310"/>
        <end position="328"/>
    </location>
</feature>
<sequence length="422" mass="44520">MQRALRVVVSRNGCCSNVMLSEARRQSFRPQLRHLPITVRSLSLWPSKSASPSPAPDAVIPTPPVEPQASITEQAVPIAEAATTAVDAVTPEVVAAAAPVTAAAAATTVSTKAAMISASVAALKTGGIFSMGLAGWGPVGLLRSGMLALHYSAGVDWFWVFVGGAAFSRIIVFPFMVLSQKTNGGLRTNQVAIKTAQEEVERAKRAKDPIRMQRAAVKMRDTMKGTGFTMGSTLVGFGVPMIWSIFTVVAAYGLLWHHPAAAASGMWLFPNLHAPTSIGLAAAMGGLIFIQTRMSMAESYNPMMPDAIKMQSAMSIMAPLMFVVMGPLSGVSTGMTLVAMSTSSSMILQSAILRLPAVRARLGLPPLAAIPILPESDSIFGQVSDTFTFMAKKIQGFVETIFEAVLEGPGKKSRKGKGKKSA</sequence>
<dbReference type="STRING" id="1314674.A0A0D7B091"/>
<dbReference type="Proteomes" id="UP000054007">
    <property type="component" value="Unassembled WGS sequence"/>
</dbReference>
<feature type="transmembrane region" description="Helical" evidence="6">
    <location>
        <begin position="157"/>
        <end position="178"/>
    </location>
</feature>
<dbReference type="PANTHER" id="PTHR12428:SF65">
    <property type="entry name" value="CYTOCHROME C OXIDASE ASSEMBLY PROTEIN COX18, MITOCHONDRIAL"/>
    <property type="match status" value="1"/>
</dbReference>